<evidence type="ECO:0000256" key="1">
    <source>
        <dbReference type="PROSITE-ProRule" id="PRU00339"/>
    </source>
</evidence>
<evidence type="ECO:0000313" key="5">
    <source>
        <dbReference type="Proteomes" id="UP000665020"/>
    </source>
</evidence>
<dbReference type="InterPro" id="IPR019734">
    <property type="entry name" value="TPR_rpt"/>
</dbReference>
<dbReference type="InterPro" id="IPR001173">
    <property type="entry name" value="Glyco_trans_2-like"/>
</dbReference>
<gene>
    <name evidence="4" type="ORF">GM661_01535</name>
</gene>
<protein>
    <submittedName>
        <fullName evidence="4">Glycosyltransferase</fullName>
    </submittedName>
</protein>
<dbReference type="InterPro" id="IPR029044">
    <property type="entry name" value="Nucleotide-diphossugar_trans"/>
</dbReference>
<feature type="repeat" description="TPR" evidence="1">
    <location>
        <begin position="330"/>
        <end position="363"/>
    </location>
</feature>
<keyword evidence="5" id="KW-1185">Reference proteome</keyword>
<evidence type="ECO:0000313" key="4">
    <source>
        <dbReference type="EMBL" id="QTL96747.1"/>
    </source>
</evidence>
<dbReference type="AlphaFoldDB" id="A0A8A7KCY5"/>
<dbReference type="CDD" id="cd02511">
    <property type="entry name" value="Beta4Glucosyltransferase"/>
    <property type="match status" value="1"/>
</dbReference>
<keyword evidence="2" id="KW-0175">Coiled coil</keyword>
<name>A0A8A7KCY5_9FIRM</name>
<dbReference type="PROSITE" id="PS50005">
    <property type="entry name" value="TPR"/>
    <property type="match status" value="1"/>
</dbReference>
<evidence type="ECO:0000259" key="3">
    <source>
        <dbReference type="Pfam" id="PF00535"/>
    </source>
</evidence>
<dbReference type="PANTHER" id="PTHR43630">
    <property type="entry name" value="POLY-BETA-1,6-N-ACETYL-D-GLUCOSAMINE SYNTHASE"/>
    <property type="match status" value="1"/>
</dbReference>
<dbReference type="PANTHER" id="PTHR43630:SF2">
    <property type="entry name" value="GLYCOSYLTRANSFERASE"/>
    <property type="match status" value="1"/>
</dbReference>
<keyword evidence="1" id="KW-0802">TPR repeat</keyword>
<dbReference type="Gene3D" id="1.25.40.10">
    <property type="entry name" value="Tetratricopeptide repeat domain"/>
    <property type="match status" value="3"/>
</dbReference>
<feature type="coiled-coil region" evidence="2">
    <location>
        <begin position="185"/>
        <end position="212"/>
    </location>
</feature>
<proteinExistence type="predicted"/>
<dbReference type="EMBL" id="CP046640">
    <property type="protein sequence ID" value="QTL96747.1"/>
    <property type="molecule type" value="Genomic_DNA"/>
</dbReference>
<organism evidence="4 5">
    <name type="scientific">Iocasia fonsfrigidae</name>
    <dbReference type="NCBI Taxonomy" id="2682810"/>
    <lineage>
        <taxon>Bacteria</taxon>
        <taxon>Bacillati</taxon>
        <taxon>Bacillota</taxon>
        <taxon>Clostridia</taxon>
        <taxon>Halanaerobiales</taxon>
        <taxon>Halanaerobiaceae</taxon>
        <taxon>Iocasia</taxon>
    </lineage>
</organism>
<dbReference type="SUPFAM" id="SSF53448">
    <property type="entry name" value="Nucleotide-diphospho-sugar transferases"/>
    <property type="match status" value="1"/>
</dbReference>
<dbReference type="Proteomes" id="UP000665020">
    <property type="component" value="Chromosome"/>
</dbReference>
<dbReference type="SUPFAM" id="SSF81901">
    <property type="entry name" value="HCP-like"/>
    <property type="match status" value="1"/>
</dbReference>
<dbReference type="Pfam" id="PF00535">
    <property type="entry name" value="Glycos_transf_2"/>
    <property type="match status" value="1"/>
</dbReference>
<sequence>MFWMERLNEMKRPTISLCMIVKDEEENLKRCLDSVKGLVKEIILVDTGSTDNTLQIAQAYGAKIINYKWVDDFSKARNKSLAAAGGDWILYLDADEELPEVSRQMLKKIINAPDIEGYFFQVLNYTGKKRDYSQLVHQSCRLFRNRLDYQFQGKIHEQILPSIYQYSSQTQVLKTDLKIIHYGYMSANSKRKEKLERNIRILNKELERFRSNSFLEYHLGLSYYELADKKKALAWFKKAYSHLERGYSFSPTLIRNIGLCLFDLQEYSEVIGFIDYELDNYPDYTDLYYLKGLALLKNINYSQAIKEFEQCLLIGEVCGKYTTTVGVGSFLGHYNLANAYKGRYEREKAIKHYRESLSVEPDFLDPLYPLTKLLKEKYQNPAELISYLETEFDLSSWQGFIILADLCASIREDALAANYLARVAVNTKLPLEARLLYAKSQLALGRYNQVYRDFTCLIAEGIESETFIIEYFIACWLKNSAEGIDKLTEIIQGLSDQGLKYILSSMNNICCDNQQNMGLKNKLKKGIQKLINKYRQNDAEQKHTINDYQHKLIYVLEKILRYNAYELFDTLTGKLITDLGIDEWEKDFIIGEIYYKYGYYNEASREFLKSLDHGGEDDRLYYYLGCICEKRELLADAENLYCYALNNNERLLKYHLAVVRVALKRAQKISSWVLKEKPEAAYFLKEEKTLKYLLGKLG</sequence>
<dbReference type="SUPFAM" id="SSF48452">
    <property type="entry name" value="TPR-like"/>
    <property type="match status" value="2"/>
</dbReference>
<feature type="domain" description="Glycosyltransferase 2-like" evidence="3">
    <location>
        <begin position="16"/>
        <end position="137"/>
    </location>
</feature>
<dbReference type="KEGG" id="ifn:GM661_01535"/>
<dbReference type="Gene3D" id="3.90.550.10">
    <property type="entry name" value="Spore Coat Polysaccharide Biosynthesis Protein SpsA, Chain A"/>
    <property type="match status" value="1"/>
</dbReference>
<dbReference type="InterPro" id="IPR011990">
    <property type="entry name" value="TPR-like_helical_dom_sf"/>
</dbReference>
<evidence type="ECO:0000256" key="2">
    <source>
        <dbReference type="SAM" id="Coils"/>
    </source>
</evidence>
<dbReference type="SMART" id="SM00028">
    <property type="entry name" value="TPR"/>
    <property type="match status" value="5"/>
</dbReference>
<reference evidence="4" key="1">
    <citation type="submission" date="2019-12" db="EMBL/GenBank/DDBJ databases">
        <authorList>
            <person name="zhang j."/>
            <person name="sun C.M."/>
        </authorList>
    </citation>
    <scope>NUCLEOTIDE SEQUENCE</scope>
    <source>
        <strain evidence="4">NS-1</strain>
    </source>
</reference>
<accession>A0A8A7KCY5</accession>